<proteinExistence type="predicted"/>
<name>A0A2G9YQR2_9BACT</name>
<evidence type="ECO:0000313" key="3">
    <source>
        <dbReference type="Proteomes" id="UP000231567"/>
    </source>
</evidence>
<evidence type="ECO:0000259" key="1">
    <source>
        <dbReference type="Pfam" id="PF01965"/>
    </source>
</evidence>
<organism evidence="2 3">
    <name type="scientific">Candidatus Nealsonbacteria bacterium CG23_combo_of_CG06-09_8_20_14_all_40_13</name>
    <dbReference type="NCBI Taxonomy" id="1974724"/>
    <lineage>
        <taxon>Bacteria</taxon>
        <taxon>Candidatus Nealsoniibacteriota</taxon>
    </lineage>
</organism>
<dbReference type="GO" id="GO:0005737">
    <property type="term" value="C:cytoplasm"/>
    <property type="evidence" value="ECO:0007669"/>
    <property type="project" value="TreeGrafter"/>
</dbReference>
<sequence>MSKDKRILMILAHRDFRDEEYKEPRAIFKEHGFNIVVASLHHGEAVGMAGSRVHVDSTLEEVNPLDFEAIVFIGGMGAAEFLHDSQALFIAKEAFNHGRVIAAICIAPAILANAGILQGKRATATLSEENRLREKGAEFTGKLVEVDDNIITASGPEAAIEFGQKIVEAIGE</sequence>
<dbReference type="EMBL" id="PCRM01000032">
    <property type="protein sequence ID" value="PIP21590.1"/>
    <property type="molecule type" value="Genomic_DNA"/>
</dbReference>
<dbReference type="InterPro" id="IPR050325">
    <property type="entry name" value="Prot/Nucl_acid_deglycase"/>
</dbReference>
<dbReference type="PANTHER" id="PTHR48094">
    <property type="entry name" value="PROTEIN/NUCLEIC ACID DEGLYCASE DJ-1-RELATED"/>
    <property type="match status" value="1"/>
</dbReference>
<dbReference type="InterPro" id="IPR002818">
    <property type="entry name" value="DJ-1/PfpI"/>
</dbReference>
<accession>A0A2G9YQR2</accession>
<evidence type="ECO:0000313" key="2">
    <source>
        <dbReference type="EMBL" id="PIP21590.1"/>
    </source>
</evidence>
<dbReference type="Pfam" id="PF01965">
    <property type="entry name" value="DJ-1_PfpI"/>
    <property type="match status" value="1"/>
</dbReference>
<gene>
    <name evidence="2" type="ORF">COX39_02135</name>
</gene>
<dbReference type="PANTHER" id="PTHR48094:SF12">
    <property type="entry name" value="PARKINSON DISEASE PROTEIN 7 HOMOLOG"/>
    <property type="match status" value="1"/>
</dbReference>
<dbReference type="Proteomes" id="UP000231567">
    <property type="component" value="Unassembled WGS sequence"/>
</dbReference>
<comment type="caution">
    <text evidence="2">The sequence shown here is derived from an EMBL/GenBank/DDBJ whole genome shotgun (WGS) entry which is preliminary data.</text>
</comment>
<dbReference type="Gene3D" id="3.40.50.880">
    <property type="match status" value="1"/>
</dbReference>
<reference evidence="2 3" key="1">
    <citation type="submission" date="2017-09" db="EMBL/GenBank/DDBJ databases">
        <title>Depth-based differentiation of microbial function through sediment-hosted aquifers and enrichment of novel symbionts in the deep terrestrial subsurface.</title>
        <authorList>
            <person name="Probst A.J."/>
            <person name="Ladd B."/>
            <person name="Jarett J.K."/>
            <person name="Geller-Mcgrath D.E."/>
            <person name="Sieber C.M."/>
            <person name="Emerson J.B."/>
            <person name="Anantharaman K."/>
            <person name="Thomas B.C."/>
            <person name="Malmstrom R."/>
            <person name="Stieglmeier M."/>
            <person name="Klingl A."/>
            <person name="Woyke T."/>
            <person name="Ryan C.M."/>
            <person name="Banfield J.F."/>
        </authorList>
    </citation>
    <scope>NUCLEOTIDE SEQUENCE [LARGE SCALE GENOMIC DNA]</scope>
    <source>
        <strain evidence="2">CG23_combo_of_CG06-09_8_20_14_all_40_13</strain>
    </source>
</reference>
<dbReference type="AlphaFoldDB" id="A0A2G9YQR2"/>
<dbReference type="SUPFAM" id="SSF52317">
    <property type="entry name" value="Class I glutamine amidotransferase-like"/>
    <property type="match status" value="1"/>
</dbReference>
<protein>
    <submittedName>
        <fullName evidence="2">Thiamine biosynthesis protein ThiJ</fullName>
    </submittedName>
</protein>
<dbReference type="InterPro" id="IPR029062">
    <property type="entry name" value="Class_I_gatase-like"/>
</dbReference>
<feature type="domain" description="DJ-1/PfpI" evidence="1">
    <location>
        <begin position="5"/>
        <end position="168"/>
    </location>
</feature>